<reference evidence="1" key="1">
    <citation type="thesis" date="2021" institute="BYU ScholarsArchive" country="Provo, UT, USA">
        <title>Applications of and Algorithms for Genome Assembly and Genomic Analyses with an Emphasis on Marine Teleosts.</title>
        <authorList>
            <person name="Pickett B.D."/>
        </authorList>
    </citation>
    <scope>NUCLEOTIDE SEQUENCE</scope>
    <source>
        <strain evidence="1">HI-2016</strain>
    </source>
</reference>
<dbReference type="Proteomes" id="UP000824540">
    <property type="component" value="Unassembled WGS sequence"/>
</dbReference>
<protein>
    <submittedName>
        <fullName evidence="1">Uncharacterized protein</fullName>
    </submittedName>
</protein>
<evidence type="ECO:0000313" key="1">
    <source>
        <dbReference type="EMBL" id="KAG9355720.1"/>
    </source>
</evidence>
<keyword evidence="2" id="KW-1185">Reference proteome</keyword>
<organism evidence="1 2">
    <name type="scientific">Albula glossodonta</name>
    <name type="common">roundjaw bonefish</name>
    <dbReference type="NCBI Taxonomy" id="121402"/>
    <lineage>
        <taxon>Eukaryota</taxon>
        <taxon>Metazoa</taxon>
        <taxon>Chordata</taxon>
        <taxon>Craniata</taxon>
        <taxon>Vertebrata</taxon>
        <taxon>Euteleostomi</taxon>
        <taxon>Actinopterygii</taxon>
        <taxon>Neopterygii</taxon>
        <taxon>Teleostei</taxon>
        <taxon>Albuliformes</taxon>
        <taxon>Albulidae</taxon>
        <taxon>Albula</taxon>
    </lineage>
</organism>
<dbReference type="AlphaFoldDB" id="A0A8T2PWH3"/>
<dbReference type="EMBL" id="JAFBMS010000001">
    <property type="protein sequence ID" value="KAG9355720.1"/>
    <property type="molecule type" value="Genomic_DNA"/>
</dbReference>
<gene>
    <name evidence="1" type="ORF">JZ751_000558</name>
</gene>
<proteinExistence type="predicted"/>
<comment type="caution">
    <text evidence="1">The sequence shown here is derived from an EMBL/GenBank/DDBJ whole genome shotgun (WGS) entry which is preliminary data.</text>
</comment>
<name>A0A8T2PWH3_9TELE</name>
<evidence type="ECO:0000313" key="2">
    <source>
        <dbReference type="Proteomes" id="UP000824540"/>
    </source>
</evidence>
<accession>A0A8T2PWH3</accession>
<dbReference type="OrthoDB" id="10660307at2759"/>
<sequence length="227" mass="24979">MASRSAMSPSTMRWMMLLCSSSDRFLWETSGVLYLVAGEGSTPCSQAWFSISSSDARRLGSRCSMRFIRLEGEDREESLVRYITPNALEIPYHLCKQLGQTAIRKVYSPPVITETYTETKISSVTDKSKPPNLQPAEEMKQQLPWSTRALIVLRVPTRGAVQRGADGPLVATGCLECRVKAMTGCSDGRDVDTELVTVMVTRLVGKRPPSNRPCPSLIGFQIASAAV</sequence>